<evidence type="ECO:0000256" key="1">
    <source>
        <dbReference type="ARBA" id="ARBA00004496"/>
    </source>
</evidence>
<dbReference type="InterPro" id="IPR020613">
    <property type="entry name" value="Thiolase_CS"/>
</dbReference>
<proteinExistence type="inferred from homology"/>
<feature type="domain" description="Thiolase N-terminal" evidence="9">
    <location>
        <begin position="4"/>
        <end position="261"/>
    </location>
</feature>
<comment type="caution">
    <text evidence="11">The sequence shown here is derived from an EMBL/GenBank/DDBJ whole genome shotgun (WGS) entry which is preliminary data.</text>
</comment>
<comment type="subcellular location">
    <subcellularLocation>
        <location evidence="1">Cytoplasm</location>
    </subcellularLocation>
</comment>
<protein>
    <recommendedName>
        <fullName evidence="6">Acetyl-CoA acetyltransferase</fullName>
    </recommendedName>
    <alternativeName>
        <fullName evidence="5">Acetoacetyl-CoA thiolase</fullName>
    </alternativeName>
</protein>
<dbReference type="RefSeq" id="WP_218324009.1">
    <property type="nucleotide sequence ID" value="NZ_JAEEGC010000235.1"/>
</dbReference>
<dbReference type="Proteomes" id="UP000694308">
    <property type="component" value="Unassembled WGS sequence"/>
</dbReference>
<evidence type="ECO:0000256" key="4">
    <source>
        <dbReference type="ARBA" id="ARBA00023315"/>
    </source>
</evidence>
<sequence>MKEVVIVSAVRTAVGKFGGSLKDVSAAELGAIVIKEALNRAKVEAELVDEVIMGNVIQAGLGQNVARQSIIKAGLPEEVPGFTLNKVCGSGLRAVSLAAQMIKSGDADVIIAGGMENMSAAPYVLPTTRWGQRMGNGTIVDTMVNDALTDAFQGYHMGITAENIAERWNLTREMQDEFAAASQQKAEAAIREGKFKDEIVPVVIKTRKVEIVFDTDEFPRFGATAESLAKLKPAFKKDGTVTAGNASGINDGAAAMVIMSAEKAEELGLKPMAKIVSYGSKGLDPSIMGYGPFHATKKALEKANLSIEDIDLIEANEAFAAQSLAVAKDLNFDMSKVNVNGGAIAIGHPVGCSGARILTTLLYEMEKRESRYGLATLCIGGGMGTAIIIERQ</sequence>
<keyword evidence="12" id="KW-1185">Reference proteome</keyword>
<organism evidence="11 12">
    <name type="scientific">Clostridium thailandense</name>
    <dbReference type="NCBI Taxonomy" id="2794346"/>
    <lineage>
        <taxon>Bacteria</taxon>
        <taxon>Bacillati</taxon>
        <taxon>Bacillota</taxon>
        <taxon>Clostridia</taxon>
        <taxon>Eubacteriales</taxon>
        <taxon>Clostridiaceae</taxon>
        <taxon>Clostridium</taxon>
    </lineage>
</organism>
<dbReference type="PROSITE" id="PS00737">
    <property type="entry name" value="THIOLASE_2"/>
    <property type="match status" value="1"/>
</dbReference>
<dbReference type="Pfam" id="PF02803">
    <property type="entry name" value="Thiolase_C"/>
    <property type="match status" value="1"/>
</dbReference>
<evidence type="ECO:0000259" key="10">
    <source>
        <dbReference type="Pfam" id="PF02803"/>
    </source>
</evidence>
<evidence type="ECO:0000256" key="6">
    <source>
        <dbReference type="ARBA" id="ARBA00044137"/>
    </source>
</evidence>
<keyword evidence="3 8" id="KW-0808">Transferase</keyword>
<dbReference type="InterPro" id="IPR020615">
    <property type="entry name" value="Thiolase_acyl_enz_int_AS"/>
</dbReference>
<evidence type="ECO:0000256" key="3">
    <source>
        <dbReference type="ARBA" id="ARBA00022679"/>
    </source>
</evidence>
<accession>A0A949X670</accession>
<comment type="catalytic activity">
    <reaction evidence="7">
        <text>2 acetyl-CoA = acetoacetyl-CoA + CoA</text>
        <dbReference type="Rhea" id="RHEA:21036"/>
        <dbReference type="ChEBI" id="CHEBI:57286"/>
        <dbReference type="ChEBI" id="CHEBI:57287"/>
        <dbReference type="ChEBI" id="CHEBI:57288"/>
        <dbReference type="EC" id="2.3.1.9"/>
    </reaction>
</comment>
<dbReference type="NCBIfam" id="TIGR01930">
    <property type="entry name" value="AcCoA-C-Actrans"/>
    <property type="match status" value="1"/>
</dbReference>
<evidence type="ECO:0000313" key="11">
    <source>
        <dbReference type="EMBL" id="MBV7276933.1"/>
    </source>
</evidence>
<dbReference type="AlphaFoldDB" id="A0A949X670"/>
<dbReference type="EMBL" id="JAEEGC010000235">
    <property type="protein sequence ID" value="MBV7276933.1"/>
    <property type="molecule type" value="Genomic_DNA"/>
</dbReference>
<dbReference type="PROSITE" id="PS00098">
    <property type="entry name" value="THIOLASE_1"/>
    <property type="match status" value="1"/>
</dbReference>
<dbReference type="PANTHER" id="PTHR18919">
    <property type="entry name" value="ACETYL-COA C-ACYLTRANSFERASE"/>
    <property type="match status" value="1"/>
</dbReference>
<dbReference type="GO" id="GO:0005737">
    <property type="term" value="C:cytoplasm"/>
    <property type="evidence" value="ECO:0007669"/>
    <property type="project" value="UniProtKB-SubCell"/>
</dbReference>
<dbReference type="FunFam" id="3.40.47.10:FF:000010">
    <property type="entry name" value="Acetyl-CoA acetyltransferase (Thiolase)"/>
    <property type="match status" value="1"/>
</dbReference>
<dbReference type="PIRSF" id="PIRSF000429">
    <property type="entry name" value="Ac-CoA_Ac_transf"/>
    <property type="match status" value="1"/>
</dbReference>
<dbReference type="CDD" id="cd00751">
    <property type="entry name" value="thiolase"/>
    <property type="match status" value="1"/>
</dbReference>
<dbReference type="PANTHER" id="PTHR18919:SF107">
    <property type="entry name" value="ACETYL-COA ACETYLTRANSFERASE, CYTOSOLIC"/>
    <property type="match status" value="1"/>
</dbReference>
<evidence type="ECO:0000256" key="2">
    <source>
        <dbReference type="ARBA" id="ARBA00010982"/>
    </source>
</evidence>
<evidence type="ECO:0000259" key="9">
    <source>
        <dbReference type="Pfam" id="PF00108"/>
    </source>
</evidence>
<evidence type="ECO:0000256" key="8">
    <source>
        <dbReference type="RuleBase" id="RU003557"/>
    </source>
</evidence>
<evidence type="ECO:0000313" key="12">
    <source>
        <dbReference type="Proteomes" id="UP000694308"/>
    </source>
</evidence>
<evidence type="ECO:0000256" key="7">
    <source>
        <dbReference type="ARBA" id="ARBA00051550"/>
    </source>
</evidence>
<dbReference type="InterPro" id="IPR020610">
    <property type="entry name" value="Thiolase_AS"/>
</dbReference>
<name>A0A949X670_9CLOT</name>
<dbReference type="InterPro" id="IPR002155">
    <property type="entry name" value="Thiolase"/>
</dbReference>
<feature type="domain" description="Thiolase C-terminal" evidence="10">
    <location>
        <begin position="269"/>
        <end position="391"/>
    </location>
</feature>
<evidence type="ECO:0000256" key="5">
    <source>
        <dbReference type="ARBA" id="ARBA00030755"/>
    </source>
</evidence>
<dbReference type="InterPro" id="IPR020616">
    <property type="entry name" value="Thiolase_N"/>
</dbReference>
<gene>
    <name evidence="11" type="ORF">I6U48_29120</name>
</gene>
<comment type="similarity">
    <text evidence="2 8">Belongs to the thiolase-like superfamily. Thiolase family.</text>
</comment>
<reference evidence="11" key="1">
    <citation type="submission" date="2020-12" db="EMBL/GenBank/DDBJ databases">
        <title>Clostridium thailandense sp. nov., a novel acetogenic bacterium isolated from peat land soil in Thailand.</title>
        <authorList>
            <person name="Chaikitkaew S."/>
            <person name="Birkeland N.K."/>
        </authorList>
    </citation>
    <scope>NUCLEOTIDE SEQUENCE</scope>
    <source>
        <strain evidence="11">PL3</strain>
    </source>
</reference>
<keyword evidence="4 8" id="KW-0012">Acyltransferase</keyword>
<dbReference type="GO" id="GO:0003985">
    <property type="term" value="F:acetyl-CoA C-acetyltransferase activity"/>
    <property type="evidence" value="ECO:0007669"/>
    <property type="project" value="UniProtKB-EC"/>
</dbReference>
<dbReference type="PROSITE" id="PS00099">
    <property type="entry name" value="THIOLASE_3"/>
    <property type="match status" value="1"/>
</dbReference>
<dbReference type="InterPro" id="IPR020617">
    <property type="entry name" value="Thiolase_C"/>
</dbReference>
<dbReference type="Pfam" id="PF00108">
    <property type="entry name" value="Thiolase_N"/>
    <property type="match status" value="1"/>
</dbReference>